<protein>
    <submittedName>
        <fullName evidence="1">Uncharacterized protein</fullName>
    </submittedName>
</protein>
<comment type="caution">
    <text evidence="1">The sequence shown here is derived from an EMBL/GenBank/DDBJ whole genome shotgun (WGS) entry which is preliminary data.</text>
</comment>
<dbReference type="EMBL" id="MU971514">
    <property type="protein sequence ID" value="KAK9234119.1"/>
    <property type="molecule type" value="Genomic_DNA"/>
</dbReference>
<sequence length="426" mass="45418">MNRLSSSSSSFRQSPVAILLSPVGPAGAFSPQAVSSAMLPSMVRRTSAATTPDAGLVQDPMVRTPVGMAGVLSSPTDGGKVVYPLTVLDPSMQSASFATYYTGPLSAVSPTKLLGLSISLVASFVIFTYVEHDFKLSPIPLALSVSVLCALSLRFLIPARFLLSSSSSSASSMSSESGKMVGSHLHVSAVFSDKHRTYRAFALGILQTIYMTVFAFSATRQSMTSMHMNYFSVLPILDLVLQKFVLKIPSKLTRRTILGSVLNIAPQALALLAWDWVVGIEGIPVAVVQILWVYVIYLEQAATETAAWLASVYVGFLFSVATLIPLTIGSFVYESYHPSLSSEMADNNKQVSLALSIAVTMILGFALGVMFLTSGFLVKWSSSAHIVVLVSTASAILISASDAALPVWAKLTALGVMTIAWFVYVK</sequence>
<organism evidence="1 2">
    <name type="scientific">Lipomyces kononenkoae</name>
    <name type="common">Yeast</name>
    <dbReference type="NCBI Taxonomy" id="34357"/>
    <lineage>
        <taxon>Eukaryota</taxon>
        <taxon>Fungi</taxon>
        <taxon>Dikarya</taxon>
        <taxon>Ascomycota</taxon>
        <taxon>Saccharomycotina</taxon>
        <taxon>Lipomycetes</taxon>
        <taxon>Lipomycetales</taxon>
        <taxon>Lipomycetaceae</taxon>
        <taxon>Lipomyces</taxon>
    </lineage>
</organism>
<name>A0ACC3SSL9_LIPKO</name>
<accession>A0ACC3SSL9</accession>
<keyword evidence="2" id="KW-1185">Reference proteome</keyword>
<reference evidence="2" key="1">
    <citation type="journal article" date="2024" name="Front. Bioeng. Biotechnol.">
        <title>Genome-scale model development and genomic sequencing of the oleaginous clade Lipomyces.</title>
        <authorList>
            <person name="Czajka J.J."/>
            <person name="Han Y."/>
            <person name="Kim J."/>
            <person name="Mondo S.J."/>
            <person name="Hofstad B.A."/>
            <person name="Robles A."/>
            <person name="Haridas S."/>
            <person name="Riley R."/>
            <person name="LaButti K."/>
            <person name="Pangilinan J."/>
            <person name="Andreopoulos W."/>
            <person name="Lipzen A."/>
            <person name="Yan J."/>
            <person name="Wang M."/>
            <person name="Ng V."/>
            <person name="Grigoriev I.V."/>
            <person name="Spatafora J.W."/>
            <person name="Magnuson J.K."/>
            <person name="Baker S.E."/>
            <person name="Pomraning K.R."/>
        </authorList>
    </citation>
    <scope>NUCLEOTIDE SEQUENCE [LARGE SCALE GENOMIC DNA]</scope>
    <source>
        <strain evidence="2">CBS 7786</strain>
    </source>
</reference>
<gene>
    <name evidence="1" type="ORF">V1525DRAFT_414111</name>
</gene>
<evidence type="ECO:0000313" key="1">
    <source>
        <dbReference type="EMBL" id="KAK9234119.1"/>
    </source>
</evidence>
<dbReference type="Proteomes" id="UP001433508">
    <property type="component" value="Unassembled WGS sequence"/>
</dbReference>
<evidence type="ECO:0000313" key="2">
    <source>
        <dbReference type="Proteomes" id="UP001433508"/>
    </source>
</evidence>
<proteinExistence type="predicted"/>